<evidence type="ECO:0000313" key="4">
    <source>
        <dbReference type="Proteomes" id="UP001172788"/>
    </source>
</evidence>
<feature type="coiled-coil region" evidence="1">
    <location>
        <begin position="80"/>
        <end position="107"/>
    </location>
</feature>
<dbReference type="HAMAP" id="MF_02216">
    <property type="entry name" value="UbiK"/>
    <property type="match status" value="1"/>
</dbReference>
<reference evidence="2" key="1">
    <citation type="submission" date="2018-04" db="EMBL/GenBank/DDBJ databases">
        <authorList>
            <person name="Jy Z."/>
        </authorList>
    </citation>
    <scope>NUCLEOTIDE SEQUENCE</scope>
    <source>
        <strain evidence="3">AS13</strain>
        <strain evidence="2">LA18</strain>
    </source>
</reference>
<gene>
    <name evidence="1" type="primary">ubiK</name>
    <name evidence="2" type="ORF">DBA34_21450</name>
    <name evidence="3" type="ORF">DBB29_22695</name>
</gene>
<dbReference type="Proteomes" id="UP001172788">
    <property type="component" value="Unassembled WGS sequence"/>
</dbReference>
<proteinExistence type="inferred from homology"/>
<dbReference type="GO" id="GO:0006744">
    <property type="term" value="P:ubiquinone biosynthetic process"/>
    <property type="evidence" value="ECO:0007669"/>
    <property type="project" value="UniProtKB-UniRule"/>
</dbReference>
<dbReference type="EMBL" id="QAIC01000042">
    <property type="protein sequence ID" value="MDN4575816.1"/>
    <property type="molecule type" value="Genomic_DNA"/>
</dbReference>
<evidence type="ECO:0000256" key="1">
    <source>
        <dbReference type="HAMAP-Rule" id="MF_02216"/>
    </source>
</evidence>
<keyword evidence="1" id="KW-0175">Coiled coil</keyword>
<comment type="function">
    <text evidence="1">Required for efficient ubiquinone (coenzyme Q) biosynthesis. UbiK is probably an accessory factor of Ubi enzymes and facilitates ubiquinone biosynthesis by acting as an assembly factor, a targeting factor, or both.</text>
</comment>
<dbReference type="PANTHER" id="PTHR38040">
    <property type="entry name" value="UBIQUINONE BIOSYNTHESIS ACCESSORY FACTOR UBIK"/>
    <property type="match status" value="1"/>
</dbReference>
<comment type="pathway">
    <text evidence="1">Cofactor biosynthesis; ubiquinone biosynthesis.</text>
</comment>
<keyword evidence="1" id="KW-0963">Cytoplasm</keyword>
<comment type="similarity">
    <text evidence="1">Belongs to the UbiK family.</text>
</comment>
<dbReference type="Pfam" id="PF04380">
    <property type="entry name" value="BMFP"/>
    <property type="match status" value="1"/>
</dbReference>
<organism evidence="2 5">
    <name type="scientific">Pandoraea cepalis</name>
    <dbReference type="NCBI Taxonomy" id="2508294"/>
    <lineage>
        <taxon>Bacteria</taxon>
        <taxon>Pseudomonadati</taxon>
        <taxon>Pseudomonadota</taxon>
        <taxon>Betaproteobacteria</taxon>
        <taxon>Burkholderiales</taxon>
        <taxon>Burkholderiaceae</taxon>
        <taxon>Pandoraea</taxon>
    </lineage>
</organism>
<dbReference type="GO" id="GO:0005737">
    <property type="term" value="C:cytoplasm"/>
    <property type="evidence" value="ECO:0007669"/>
    <property type="project" value="UniProtKB-SubCell"/>
</dbReference>
<dbReference type="AlphaFoldDB" id="A0AAW7MTM7"/>
<dbReference type="PANTHER" id="PTHR38040:SF1">
    <property type="entry name" value="UBIQUINONE BIOSYNTHESIS ACCESSORY FACTOR UBIK"/>
    <property type="match status" value="1"/>
</dbReference>
<protein>
    <recommendedName>
        <fullName evidence="1">Ubiquinone biosynthesis accessory factor UbiK</fullName>
    </recommendedName>
</protein>
<keyword evidence="4" id="KW-1185">Reference proteome</keyword>
<keyword evidence="1" id="KW-0831">Ubiquinone biosynthesis</keyword>
<comment type="subcellular location">
    <subcellularLocation>
        <location evidence="1">Cytoplasm</location>
    </subcellularLocation>
</comment>
<evidence type="ECO:0000313" key="3">
    <source>
        <dbReference type="EMBL" id="MDN4580918.1"/>
    </source>
</evidence>
<evidence type="ECO:0000313" key="5">
    <source>
        <dbReference type="Proteomes" id="UP001172791"/>
    </source>
</evidence>
<evidence type="ECO:0000313" key="2">
    <source>
        <dbReference type="EMBL" id="MDN4575816.1"/>
    </source>
</evidence>
<dbReference type="Proteomes" id="UP001172791">
    <property type="component" value="Unassembled WGS sequence"/>
</dbReference>
<dbReference type="EMBL" id="QAID01000045">
    <property type="protein sequence ID" value="MDN4580918.1"/>
    <property type="molecule type" value="Genomic_DNA"/>
</dbReference>
<keyword evidence="2" id="KW-0413">Isomerase</keyword>
<dbReference type="GO" id="GO:0016853">
    <property type="term" value="F:isomerase activity"/>
    <property type="evidence" value="ECO:0007669"/>
    <property type="project" value="UniProtKB-KW"/>
</dbReference>
<comment type="caution">
    <text evidence="2">The sequence shown here is derived from an EMBL/GenBank/DDBJ whole genome shotgun (WGS) entry which is preliminary data.</text>
</comment>
<name>A0AAW7MTM7_9BURK</name>
<accession>A0AAW7MTM7</accession>
<sequence length="113" mass="13142">MRHHAPVRPARRSTLTVQAPRWCEESKRGRLMKPNEILQDMQAKVSELLKQSPAKDIERNVKSLLNQGFNRLDLVTREEFDVQAQVLARTREKLEALEKRVAELEGLRNEAQD</sequence>
<dbReference type="InterPro" id="IPR007475">
    <property type="entry name" value="UbiK"/>
</dbReference>